<dbReference type="EnsemblBacteria" id="ABK76839">
    <property type="protein sequence ID" value="ABK76839"/>
    <property type="gene ID" value="CENSYa_0196"/>
</dbReference>
<gene>
    <name evidence="1" type="ordered locus">CENSYa_0196</name>
</gene>
<accession>A0RU22</accession>
<evidence type="ECO:0000313" key="1">
    <source>
        <dbReference type="EMBL" id="ABK76839.1"/>
    </source>
</evidence>
<name>A0RU22_CENSY</name>
<proteinExistence type="predicted"/>
<keyword evidence="2" id="KW-1185">Reference proteome</keyword>
<protein>
    <submittedName>
        <fullName evidence="1">Uncharacterized protein</fullName>
    </submittedName>
</protein>
<dbReference type="EMBL" id="DP000238">
    <property type="protein sequence ID" value="ABK76839.1"/>
    <property type="molecule type" value="Genomic_DNA"/>
</dbReference>
<dbReference type="KEGG" id="csy:CENSYa_0196"/>
<dbReference type="AlphaFoldDB" id="A0RU22"/>
<dbReference type="Proteomes" id="UP000000758">
    <property type="component" value="Chromosome"/>
</dbReference>
<dbReference type="PATRIC" id="fig|414004.10.peg.171"/>
<organism evidence="1 2">
    <name type="scientific">Cenarchaeum symbiosum (strain A)</name>
    <dbReference type="NCBI Taxonomy" id="414004"/>
    <lineage>
        <taxon>Archaea</taxon>
        <taxon>Nitrososphaerota</taxon>
        <taxon>Candidatus Cenarchaeales</taxon>
        <taxon>Candidatus Cenarchaeaceae</taxon>
        <taxon>Candidatus Cenarchaeum</taxon>
    </lineage>
</organism>
<dbReference type="HOGENOM" id="CLU_1998647_0_0_2"/>
<sequence length="124" mass="14475">MDDFEKEYPGFDWRNTPAYEHPGGKDCPCPKHEYIREQINFTKQVNEKGSDHSKVTLKFCPEHYKVYKEEVIPSMPFKYRLLTKVALKMGAVKIELLTHMQSDNCFYCKFGSGGHDKKNELPPI</sequence>
<reference evidence="1 2" key="1">
    <citation type="journal article" date="2006" name="Proc. Natl. Acad. Sci. U.S.A.">
        <title>Genomic analysis of the uncultivated marine crenarchaeote Cenarchaeum symbiosum.</title>
        <authorList>
            <person name="Hallam S.J."/>
            <person name="Konstantinidis K.T."/>
            <person name="Putnam N."/>
            <person name="Schleper C."/>
            <person name="Watanabe Y."/>
            <person name="Sugahara J."/>
            <person name="Preston C."/>
            <person name="de la Torre J."/>
            <person name="Richardson P.M."/>
            <person name="DeLong E.F."/>
        </authorList>
    </citation>
    <scope>NUCLEOTIDE SEQUENCE [LARGE SCALE GENOMIC DNA]</scope>
    <source>
        <strain evidence="2">A</strain>
    </source>
</reference>
<evidence type="ECO:0000313" key="2">
    <source>
        <dbReference type="Proteomes" id="UP000000758"/>
    </source>
</evidence>
<dbReference type="STRING" id="414004.CENSYa_0196"/>